<feature type="binding site" evidence="4">
    <location>
        <begin position="43"/>
        <end position="48"/>
    </location>
    <ligand>
        <name>substrate</name>
    </ligand>
</feature>
<dbReference type="EMBL" id="ML977331">
    <property type="protein sequence ID" value="KAF2112349.1"/>
    <property type="molecule type" value="Genomic_DNA"/>
</dbReference>
<evidence type="ECO:0000256" key="3">
    <source>
        <dbReference type="PIRSR" id="PIRSR617939-1"/>
    </source>
</evidence>
<gene>
    <name evidence="6" type="ORF">BDV96DRAFT_450822</name>
</gene>
<keyword evidence="5" id="KW-0812">Transmembrane</keyword>
<evidence type="ECO:0000256" key="2">
    <source>
        <dbReference type="ARBA" id="ARBA00023239"/>
    </source>
</evidence>
<evidence type="ECO:0000256" key="1">
    <source>
        <dbReference type="ARBA" id="ARBA00012346"/>
    </source>
</evidence>
<dbReference type="GO" id="GO:0003839">
    <property type="term" value="F:gamma-glutamylcyclotransferase activity"/>
    <property type="evidence" value="ECO:0007669"/>
    <property type="project" value="UniProtKB-EC"/>
</dbReference>
<feature type="active site" description="Proton acceptor" evidence="3">
    <location>
        <position position="138"/>
    </location>
</feature>
<feature type="transmembrane region" description="Helical" evidence="5">
    <location>
        <begin position="275"/>
        <end position="293"/>
    </location>
</feature>
<feature type="binding site" evidence="4">
    <location>
        <position position="208"/>
    </location>
    <ligand>
        <name>substrate</name>
    </ligand>
</feature>
<keyword evidence="7" id="KW-1185">Reference proteome</keyword>
<keyword evidence="5" id="KW-1133">Transmembrane helix</keyword>
<evidence type="ECO:0000313" key="6">
    <source>
        <dbReference type="EMBL" id="KAF2112349.1"/>
    </source>
</evidence>
<dbReference type="InterPro" id="IPR017939">
    <property type="entry name" value="G-Glutamylcylcotransferase"/>
</dbReference>
<evidence type="ECO:0000256" key="5">
    <source>
        <dbReference type="SAM" id="Phobius"/>
    </source>
</evidence>
<dbReference type="OrthoDB" id="2017317at2759"/>
<keyword evidence="2" id="KW-0456">Lyase</keyword>
<keyword evidence="5" id="KW-0472">Membrane</keyword>
<proteinExistence type="predicted"/>
<name>A0A6A5YYU7_9PLEO</name>
<sequence>FAKLPPPSQERLDASLSEQSLDIERFGIEEARAAEEKGKTILYLAYGSNLCNETFRDKRGIRPISQINVQVPDLRLTFDLSGIPYVEPCFANSAVRDPEEDDGKDGKDKYHKDRWHKGMIGVVYEVTPSDYAHIIATEGGGSSYKDILVACHPLPDGETVPESPSTPSFKAHTLFAPTPKPDPKACQLNTSGRFSRPDPSYAQPSARYLKLITDGATELSLPAEYQTYLHNIRPYTITTMKQRMGQAVLIAIFMPFLFMIFALQQQFQDDKGRTPKWLASLMGALLLGLWTSYDNVLVKMFGDGERTEGQD</sequence>
<evidence type="ECO:0000256" key="4">
    <source>
        <dbReference type="PIRSR" id="PIRSR617939-2"/>
    </source>
</evidence>
<dbReference type="Proteomes" id="UP000799770">
    <property type="component" value="Unassembled WGS sequence"/>
</dbReference>
<dbReference type="EC" id="4.3.2.9" evidence="1"/>
<protein>
    <recommendedName>
        <fullName evidence="1">gamma-glutamylcyclotransferase</fullName>
        <ecNumber evidence="1">4.3.2.9</ecNumber>
    </recommendedName>
</protein>
<evidence type="ECO:0000313" key="7">
    <source>
        <dbReference type="Proteomes" id="UP000799770"/>
    </source>
</evidence>
<dbReference type="PANTHER" id="PTHR12935">
    <property type="entry name" value="GAMMA-GLUTAMYLCYCLOTRANSFERASE"/>
    <property type="match status" value="1"/>
</dbReference>
<feature type="non-terminal residue" evidence="6">
    <location>
        <position position="1"/>
    </location>
</feature>
<accession>A0A6A5YYU7</accession>
<organism evidence="6 7">
    <name type="scientific">Lophiotrema nucula</name>
    <dbReference type="NCBI Taxonomy" id="690887"/>
    <lineage>
        <taxon>Eukaryota</taxon>
        <taxon>Fungi</taxon>
        <taxon>Dikarya</taxon>
        <taxon>Ascomycota</taxon>
        <taxon>Pezizomycotina</taxon>
        <taxon>Dothideomycetes</taxon>
        <taxon>Pleosporomycetidae</taxon>
        <taxon>Pleosporales</taxon>
        <taxon>Lophiotremataceae</taxon>
        <taxon>Lophiotrema</taxon>
    </lineage>
</organism>
<reference evidence="6" key="1">
    <citation type="journal article" date="2020" name="Stud. Mycol.">
        <title>101 Dothideomycetes genomes: a test case for predicting lifestyles and emergence of pathogens.</title>
        <authorList>
            <person name="Haridas S."/>
            <person name="Albert R."/>
            <person name="Binder M."/>
            <person name="Bloem J."/>
            <person name="Labutti K."/>
            <person name="Salamov A."/>
            <person name="Andreopoulos B."/>
            <person name="Baker S."/>
            <person name="Barry K."/>
            <person name="Bills G."/>
            <person name="Bluhm B."/>
            <person name="Cannon C."/>
            <person name="Castanera R."/>
            <person name="Culley D."/>
            <person name="Daum C."/>
            <person name="Ezra D."/>
            <person name="Gonzalez J."/>
            <person name="Henrissat B."/>
            <person name="Kuo A."/>
            <person name="Liang C."/>
            <person name="Lipzen A."/>
            <person name="Lutzoni F."/>
            <person name="Magnuson J."/>
            <person name="Mondo S."/>
            <person name="Nolan M."/>
            <person name="Ohm R."/>
            <person name="Pangilinan J."/>
            <person name="Park H.-J."/>
            <person name="Ramirez L."/>
            <person name="Alfaro M."/>
            <person name="Sun H."/>
            <person name="Tritt A."/>
            <person name="Yoshinaga Y."/>
            <person name="Zwiers L.-H."/>
            <person name="Turgeon B."/>
            <person name="Goodwin S."/>
            <person name="Spatafora J."/>
            <person name="Crous P."/>
            <person name="Grigoriev I."/>
        </authorList>
    </citation>
    <scope>NUCLEOTIDE SEQUENCE</scope>
    <source>
        <strain evidence="6">CBS 627.86</strain>
    </source>
</reference>
<feature type="transmembrane region" description="Helical" evidence="5">
    <location>
        <begin position="244"/>
        <end position="263"/>
    </location>
</feature>
<dbReference type="PANTHER" id="PTHR12935:SF0">
    <property type="entry name" value="GAMMA-GLUTAMYLCYCLOTRANSFERASE"/>
    <property type="match status" value="1"/>
</dbReference>
<dbReference type="AlphaFoldDB" id="A0A6A5YYU7"/>
<dbReference type="Gene3D" id="3.10.490.10">
    <property type="entry name" value="Gamma-glutamyl cyclotransferase-like"/>
    <property type="match status" value="1"/>
</dbReference>
<feature type="non-terminal residue" evidence="6">
    <location>
        <position position="311"/>
    </location>
</feature>